<dbReference type="GO" id="GO:0006637">
    <property type="term" value="P:acyl-CoA metabolic process"/>
    <property type="evidence" value="ECO:0007669"/>
    <property type="project" value="TreeGrafter"/>
</dbReference>
<gene>
    <name evidence="5" type="ORF">EFBL_0426</name>
</gene>
<keyword evidence="6" id="KW-1185">Reference proteome</keyword>
<evidence type="ECO:0000313" key="5">
    <source>
        <dbReference type="EMBL" id="GAX88812.1"/>
    </source>
</evidence>
<dbReference type="GO" id="GO:0052816">
    <property type="term" value="F:long-chain fatty acyl-CoA hydrolase activity"/>
    <property type="evidence" value="ECO:0007669"/>
    <property type="project" value="TreeGrafter"/>
</dbReference>
<dbReference type="PANTHER" id="PTHR11049">
    <property type="entry name" value="ACYL COENZYME A THIOESTER HYDROLASE"/>
    <property type="match status" value="1"/>
</dbReference>
<organism evidence="5 6">
    <name type="scientific">Effusibacillus lacus</name>
    <dbReference type="NCBI Taxonomy" id="1348429"/>
    <lineage>
        <taxon>Bacteria</taxon>
        <taxon>Bacillati</taxon>
        <taxon>Bacillota</taxon>
        <taxon>Bacilli</taxon>
        <taxon>Bacillales</taxon>
        <taxon>Alicyclobacillaceae</taxon>
        <taxon>Effusibacillus</taxon>
    </lineage>
</organism>
<proteinExistence type="inferred from homology"/>
<evidence type="ECO:0000259" key="4">
    <source>
        <dbReference type="PROSITE" id="PS51770"/>
    </source>
</evidence>
<evidence type="ECO:0000256" key="2">
    <source>
        <dbReference type="ARBA" id="ARBA00022801"/>
    </source>
</evidence>
<evidence type="ECO:0000256" key="3">
    <source>
        <dbReference type="PROSITE-ProRule" id="PRU01106"/>
    </source>
</evidence>
<dbReference type="EMBL" id="BDUF01000008">
    <property type="protein sequence ID" value="GAX88812.1"/>
    <property type="molecule type" value="Genomic_DNA"/>
</dbReference>
<comment type="similarity">
    <text evidence="1">Belongs to the acyl coenzyme A hydrolase family.</text>
</comment>
<dbReference type="InterPro" id="IPR033120">
    <property type="entry name" value="HOTDOG_ACOT"/>
</dbReference>
<dbReference type="AlphaFoldDB" id="A0A292YC62"/>
<dbReference type="OrthoDB" id="9791628at2"/>
<dbReference type="RefSeq" id="WP_096180521.1">
    <property type="nucleotide sequence ID" value="NZ_BDUF01000008.1"/>
</dbReference>
<reference evidence="6" key="1">
    <citation type="submission" date="2017-07" db="EMBL/GenBank/DDBJ databases">
        <title>Draft genome sequence of Effusibacillus lacus strain skLN1.</title>
        <authorList>
            <person name="Watanabe M."/>
            <person name="Kojima H."/>
            <person name="Fukui M."/>
        </authorList>
    </citation>
    <scope>NUCLEOTIDE SEQUENCE [LARGE SCALE GENOMIC DNA]</scope>
    <source>
        <strain evidence="6">skLN1</strain>
    </source>
</reference>
<dbReference type="InterPro" id="IPR040170">
    <property type="entry name" value="Cytosol_ACT"/>
</dbReference>
<comment type="caution">
    <text evidence="5">The sequence shown here is derived from an EMBL/GenBank/DDBJ whole genome shotgun (WGS) entry which is preliminary data.</text>
</comment>
<evidence type="ECO:0000256" key="1">
    <source>
        <dbReference type="ARBA" id="ARBA00010458"/>
    </source>
</evidence>
<evidence type="ECO:0000313" key="6">
    <source>
        <dbReference type="Proteomes" id="UP000217785"/>
    </source>
</evidence>
<feature type="domain" description="HotDog ACOT-type" evidence="4">
    <location>
        <begin position="7"/>
        <end position="119"/>
    </location>
</feature>
<dbReference type="Proteomes" id="UP000217785">
    <property type="component" value="Unassembled WGS sequence"/>
</dbReference>
<dbReference type="CDD" id="cd03442">
    <property type="entry name" value="BFIT_BACH"/>
    <property type="match status" value="1"/>
</dbReference>
<dbReference type="PROSITE" id="PS51770">
    <property type="entry name" value="HOTDOG_ACOT"/>
    <property type="match status" value="1"/>
</dbReference>
<dbReference type="Pfam" id="PF03061">
    <property type="entry name" value="4HBT"/>
    <property type="match status" value="1"/>
</dbReference>
<name>A0A292YC62_9BACL</name>
<accession>A0A292YC62</accession>
<dbReference type="GO" id="GO:0005737">
    <property type="term" value="C:cytoplasm"/>
    <property type="evidence" value="ECO:0007669"/>
    <property type="project" value="TreeGrafter"/>
</dbReference>
<protein>
    <submittedName>
        <fullName evidence="5">Acyl-CoA thioesterase</fullName>
    </submittedName>
</protein>
<dbReference type="InterPro" id="IPR029069">
    <property type="entry name" value="HotDog_dom_sf"/>
</dbReference>
<dbReference type="InterPro" id="IPR006683">
    <property type="entry name" value="Thioestr_dom"/>
</dbReference>
<sequence>MKPKPPSESRTEMNDIILPAQTNNHGTIFGGEVMSYVDRIAAIAATRHCGKSVVTASFDSLDFLAPIRLGEIIILRASVTWTGRTSMEVMVTIEGENVERGERRVTGVSFLTFVAIDENGRPTEVPPILPETEEEKYQFELAKKRAAHRKRRRAGFDF</sequence>
<dbReference type="Gene3D" id="3.10.129.10">
    <property type="entry name" value="Hotdog Thioesterase"/>
    <property type="match status" value="1"/>
</dbReference>
<dbReference type="SUPFAM" id="SSF54637">
    <property type="entry name" value="Thioesterase/thiol ester dehydrase-isomerase"/>
    <property type="match status" value="1"/>
</dbReference>
<keyword evidence="2 3" id="KW-0378">Hydrolase</keyword>